<dbReference type="AlphaFoldDB" id="A0A180H007"/>
<feature type="region of interest" description="Disordered" evidence="1">
    <location>
        <begin position="203"/>
        <end position="242"/>
    </location>
</feature>
<sequence>MHHSFLTTALLIASNVFAQNNPTNTTSVNGPLSTQANANQAGAAAGPKTITLNCTDSLLPFSERDLAEMAQEDPSTGAKQNQALPDPQTLSTVQTAAICKSGPVTAICVLNTCPINEQSTYPVCQECNEYTPNEQGDDGTLGKDLIPSVTCDDSYNFNITDKFSHLCSTKAAKTFSCKTCYSARSCNTCYDVKDIPNDAAPAGTTATNSVPLNTNAGPNNAAPVTPPTTPTTTPPTTTPPTN</sequence>
<keyword evidence="5" id="KW-1185">Reference proteome</keyword>
<accession>A0A180H007</accession>
<reference evidence="3" key="2">
    <citation type="submission" date="2016-05" db="EMBL/GenBank/DDBJ databases">
        <title>Comparative analysis highlights variable genome content of wheat rusts and divergence of the mating loci.</title>
        <authorList>
            <person name="Cuomo C.A."/>
            <person name="Bakkeren G."/>
            <person name="Szabo L."/>
            <person name="Khalil H."/>
            <person name="Joly D."/>
            <person name="Goldberg J."/>
            <person name="Young S."/>
            <person name="Zeng Q."/>
            <person name="Fellers J."/>
        </authorList>
    </citation>
    <scope>NUCLEOTIDE SEQUENCE [LARGE SCALE GENOMIC DNA]</scope>
    <source>
        <strain evidence="3">1-1 BBBD Race 1</strain>
    </source>
</reference>
<evidence type="ECO:0000313" key="5">
    <source>
        <dbReference type="Proteomes" id="UP000005240"/>
    </source>
</evidence>
<dbReference type="OrthoDB" id="2506966at2759"/>
<feature type="signal peptide" evidence="2">
    <location>
        <begin position="1"/>
        <end position="18"/>
    </location>
</feature>
<dbReference type="EnsemblFungi" id="PTTG_00365-t43_1">
    <property type="protein sequence ID" value="PTTG_00365-t43_1-p1"/>
    <property type="gene ID" value="PTTG_00365"/>
</dbReference>
<evidence type="ECO:0008006" key="6">
    <source>
        <dbReference type="Google" id="ProtNLM"/>
    </source>
</evidence>
<reference evidence="4" key="4">
    <citation type="submission" date="2025-05" db="UniProtKB">
        <authorList>
            <consortium name="EnsemblFungi"/>
        </authorList>
    </citation>
    <scope>IDENTIFICATION</scope>
    <source>
        <strain evidence="4">isolate 1-1 / race 1 (BBBD)</strain>
    </source>
</reference>
<dbReference type="STRING" id="630390.A0A180H007"/>
<dbReference type="VEuPathDB" id="FungiDB:PTTG_00365"/>
<dbReference type="EMBL" id="ADAS02000008">
    <property type="protein sequence ID" value="OAV98320.1"/>
    <property type="molecule type" value="Genomic_DNA"/>
</dbReference>
<evidence type="ECO:0000313" key="3">
    <source>
        <dbReference type="EMBL" id="OAV98320.1"/>
    </source>
</evidence>
<feature type="chain" id="PRO_5008110493" description="Secreted protein" evidence="2">
    <location>
        <begin position="19"/>
        <end position="242"/>
    </location>
</feature>
<evidence type="ECO:0000313" key="4">
    <source>
        <dbReference type="EnsemblFungi" id="PTTG_00365-t43_1-p1"/>
    </source>
</evidence>
<organism evidence="3">
    <name type="scientific">Puccinia triticina (isolate 1-1 / race 1 (BBBD))</name>
    <name type="common">Brown leaf rust fungus</name>
    <dbReference type="NCBI Taxonomy" id="630390"/>
    <lineage>
        <taxon>Eukaryota</taxon>
        <taxon>Fungi</taxon>
        <taxon>Dikarya</taxon>
        <taxon>Basidiomycota</taxon>
        <taxon>Pucciniomycotina</taxon>
        <taxon>Pucciniomycetes</taxon>
        <taxon>Pucciniales</taxon>
        <taxon>Pucciniaceae</taxon>
        <taxon>Puccinia</taxon>
    </lineage>
</organism>
<gene>
    <name evidence="3" type="ORF">PTTG_00365</name>
</gene>
<feature type="compositionally biased region" description="Pro residues" evidence="1">
    <location>
        <begin position="224"/>
        <end position="242"/>
    </location>
</feature>
<reference evidence="4 5" key="3">
    <citation type="journal article" date="2017" name="G3 (Bethesda)">
        <title>Comparative analysis highlights variable genome content of wheat rusts and divergence of the mating loci.</title>
        <authorList>
            <person name="Cuomo C.A."/>
            <person name="Bakkeren G."/>
            <person name="Khalil H.B."/>
            <person name="Panwar V."/>
            <person name="Joly D."/>
            <person name="Linning R."/>
            <person name="Sakthikumar S."/>
            <person name="Song X."/>
            <person name="Adiconis X."/>
            <person name="Fan L."/>
            <person name="Goldberg J.M."/>
            <person name="Levin J.Z."/>
            <person name="Young S."/>
            <person name="Zeng Q."/>
            <person name="Anikster Y."/>
            <person name="Bruce M."/>
            <person name="Wang M."/>
            <person name="Yin C."/>
            <person name="McCallum B."/>
            <person name="Szabo L.J."/>
            <person name="Hulbert S."/>
            <person name="Chen X."/>
            <person name="Fellers J.P."/>
        </authorList>
    </citation>
    <scope>NUCLEOTIDE SEQUENCE</scope>
    <source>
        <strain evidence="5">Isolate 1-1 / race 1 (BBBD)</strain>
        <strain evidence="4">isolate 1-1 / race 1 (BBBD)</strain>
    </source>
</reference>
<name>A0A180H007_PUCT1</name>
<reference evidence="3" key="1">
    <citation type="submission" date="2009-11" db="EMBL/GenBank/DDBJ databases">
        <authorList>
            <consortium name="The Broad Institute Genome Sequencing Platform"/>
            <person name="Ward D."/>
            <person name="Feldgarden M."/>
            <person name="Earl A."/>
            <person name="Young S.K."/>
            <person name="Zeng Q."/>
            <person name="Koehrsen M."/>
            <person name="Alvarado L."/>
            <person name="Berlin A."/>
            <person name="Bochicchio J."/>
            <person name="Borenstein D."/>
            <person name="Chapman S.B."/>
            <person name="Chen Z."/>
            <person name="Engels R."/>
            <person name="Freedman E."/>
            <person name="Gellesch M."/>
            <person name="Goldberg J."/>
            <person name="Griggs A."/>
            <person name="Gujja S."/>
            <person name="Heilman E."/>
            <person name="Heiman D."/>
            <person name="Hepburn T."/>
            <person name="Howarth C."/>
            <person name="Jen D."/>
            <person name="Larson L."/>
            <person name="Lewis B."/>
            <person name="Mehta T."/>
            <person name="Park D."/>
            <person name="Pearson M."/>
            <person name="Roberts A."/>
            <person name="Saif S."/>
            <person name="Shea T."/>
            <person name="Shenoy N."/>
            <person name="Sisk P."/>
            <person name="Stolte C."/>
            <person name="Sykes S."/>
            <person name="Thomson T."/>
            <person name="Walk T."/>
            <person name="White J."/>
            <person name="Yandava C."/>
            <person name="Izard J."/>
            <person name="Baranova O.V."/>
            <person name="Blanton J.M."/>
            <person name="Tanner A.C."/>
            <person name="Dewhirst F.E."/>
            <person name="Haas B."/>
            <person name="Nusbaum C."/>
            <person name="Birren B."/>
        </authorList>
    </citation>
    <scope>NUCLEOTIDE SEQUENCE [LARGE SCALE GENOMIC DNA]</scope>
    <source>
        <strain evidence="3">1-1 BBBD Race 1</strain>
    </source>
</reference>
<evidence type="ECO:0000256" key="1">
    <source>
        <dbReference type="SAM" id="MobiDB-lite"/>
    </source>
</evidence>
<feature type="compositionally biased region" description="Low complexity" evidence="1">
    <location>
        <begin position="213"/>
        <end position="223"/>
    </location>
</feature>
<protein>
    <recommendedName>
        <fullName evidence="6">Secreted protein</fullName>
    </recommendedName>
</protein>
<proteinExistence type="predicted"/>
<evidence type="ECO:0000256" key="2">
    <source>
        <dbReference type="SAM" id="SignalP"/>
    </source>
</evidence>
<keyword evidence="2" id="KW-0732">Signal</keyword>
<dbReference type="Proteomes" id="UP000005240">
    <property type="component" value="Unassembled WGS sequence"/>
</dbReference>